<comment type="caution">
    <text evidence="4">The sequence shown here is derived from an EMBL/GenBank/DDBJ whole genome shotgun (WGS) entry which is preliminary data.</text>
</comment>
<evidence type="ECO:0000256" key="1">
    <source>
        <dbReference type="ARBA" id="ARBA00004328"/>
    </source>
</evidence>
<dbReference type="AlphaFoldDB" id="A0A0F8ZX72"/>
<dbReference type="Pfam" id="PF05065">
    <property type="entry name" value="Phage_capsid"/>
    <property type="match status" value="1"/>
</dbReference>
<dbReference type="InterPro" id="IPR054612">
    <property type="entry name" value="Phage_capsid-like_C"/>
</dbReference>
<evidence type="ECO:0000256" key="2">
    <source>
        <dbReference type="ARBA" id="ARBA00022844"/>
    </source>
</evidence>
<reference evidence="4" key="1">
    <citation type="journal article" date="2015" name="Nature">
        <title>Complex archaea that bridge the gap between prokaryotes and eukaryotes.</title>
        <authorList>
            <person name="Spang A."/>
            <person name="Saw J.H."/>
            <person name="Jorgensen S.L."/>
            <person name="Zaremba-Niedzwiedzka K."/>
            <person name="Martijn J."/>
            <person name="Lind A.E."/>
            <person name="van Eijk R."/>
            <person name="Schleper C."/>
            <person name="Guy L."/>
            <person name="Ettema T.J."/>
        </authorList>
    </citation>
    <scope>NUCLEOTIDE SEQUENCE</scope>
</reference>
<proteinExistence type="predicted"/>
<evidence type="ECO:0000259" key="3">
    <source>
        <dbReference type="Pfam" id="PF05065"/>
    </source>
</evidence>
<keyword evidence="2" id="KW-0946">Virion</keyword>
<accession>A0A0F8ZX72</accession>
<dbReference type="GO" id="GO:0044423">
    <property type="term" value="C:virion component"/>
    <property type="evidence" value="ECO:0007669"/>
    <property type="project" value="UniProtKB-KW"/>
</dbReference>
<name>A0A0F8ZX72_9ZZZZ</name>
<dbReference type="Gene3D" id="3.30.2400.10">
    <property type="entry name" value="Major capsid protein gp5"/>
    <property type="match status" value="1"/>
</dbReference>
<sequence>MMPLVTNRPVRGITTYLPTTTDAFAFVAVTDQETAKTEETLTFSRATLTAITYALWIAITEEVDEDSLISLGALIRTMTTEAWAAKFDSLCLENATYGVIGTSGVNELVMGAGNTGFGNITVTDLDGMIAKLTTRAKRRGARFFFHPTVWDEVVTLTDANGRYIVRERVSEAAPLMVRGYPVSITDGLPGLSDSAISTSFAVFGNPSYIVHGARTGFEFRIFDQMESTMKYDQIVLRARIRSAFVLWAATAWVKLTTAAA</sequence>
<dbReference type="NCBIfam" id="TIGR01554">
    <property type="entry name" value="major_cap_HK97"/>
    <property type="match status" value="1"/>
</dbReference>
<dbReference type="InterPro" id="IPR024455">
    <property type="entry name" value="Phage_capsid"/>
</dbReference>
<comment type="subcellular location">
    <subcellularLocation>
        <location evidence="1">Virion</location>
    </subcellularLocation>
</comment>
<feature type="non-terminal residue" evidence="4">
    <location>
        <position position="1"/>
    </location>
</feature>
<dbReference type="Gene3D" id="3.30.2320.10">
    <property type="entry name" value="hypothetical protein PF0899 domain"/>
    <property type="match status" value="1"/>
</dbReference>
<dbReference type="SUPFAM" id="SSF56563">
    <property type="entry name" value="Major capsid protein gp5"/>
    <property type="match status" value="1"/>
</dbReference>
<protein>
    <recommendedName>
        <fullName evidence="3">Phage capsid-like C-terminal domain-containing protein</fullName>
    </recommendedName>
</protein>
<organism evidence="4">
    <name type="scientific">marine sediment metagenome</name>
    <dbReference type="NCBI Taxonomy" id="412755"/>
    <lineage>
        <taxon>unclassified sequences</taxon>
        <taxon>metagenomes</taxon>
        <taxon>ecological metagenomes</taxon>
    </lineage>
</organism>
<dbReference type="EMBL" id="LAZR01045626">
    <property type="protein sequence ID" value="KKK98418.1"/>
    <property type="molecule type" value="Genomic_DNA"/>
</dbReference>
<gene>
    <name evidence="4" type="ORF">LCGC14_2642960</name>
</gene>
<feature type="domain" description="Phage capsid-like C-terminal" evidence="3">
    <location>
        <begin position="2"/>
        <end position="255"/>
    </location>
</feature>
<evidence type="ECO:0000313" key="4">
    <source>
        <dbReference type="EMBL" id="KKK98418.1"/>
    </source>
</evidence>